<organism evidence="1 2">
    <name type="scientific">Ladona fulva</name>
    <name type="common">Scarce chaser dragonfly</name>
    <name type="synonym">Libellula fulva</name>
    <dbReference type="NCBI Taxonomy" id="123851"/>
    <lineage>
        <taxon>Eukaryota</taxon>
        <taxon>Metazoa</taxon>
        <taxon>Ecdysozoa</taxon>
        <taxon>Arthropoda</taxon>
        <taxon>Hexapoda</taxon>
        <taxon>Insecta</taxon>
        <taxon>Pterygota</taxon>
        <taxon>Palaeoptera</taxon>
        <taxon>Odonata</taxon>
        <taxon>Epiprocta</taxon>
        <taxon>Anisoptera</taxon>
        <taxon>Libelluloidea</taxon>
        <taxon>Libellulidae</taxon>
        <taxon>Ladona</taxon>
    </lineage>
</organism>
<reference evidence="1" key="2">
    <citation type="submission" date="2017-10" db="EMBL/GenBank/DDBJ databases">
        <title>Ladona fulva Genome sequencing and assembly.</title>
        <authorList>
            <person name="Murali S."/>
            <person name="Richards S."/>
            <person name="Bandaranaike D."/>
            <person name="Bellair M."/>
            <person name="Blankenburg K."/>
            <person name="Chao H."/>
            <person name="Dinh H."/>
            <person name="Doddapaneni H."/>
            <person name="Dugan-Rocha S."/>
            <person name="Elkadiri S."/>
            <person name="Gnanaolivu R."/>
            <person name="Hernandez B."/>
            <person name="Skinner E."/>
            <person name="Javaid M."/>
            <person name="Lee S."/>
            <person name="Li M."/>
            <person name="Ming W."/>
            <person name="Munidasa M."/>
            <person name="Muniz J."/>
            <person name="Nguyen L."/>
            <person name="Hughes D."/>
            <person name="Osuji N."/>
            <person name="Pu L.-L."/>
            <person name="Puazo M."/>
            <person name="Qu C."/>
            <person name="Quiroz J."/>
            <person name="Raj R."/>
            <person name="Weissenberger G."/>
            <person name="Xin Y."/>
            <person name="Zou X."/>
            <person name="Han Y."/>
            <person name="Worley K."/>
            <person name="Muzny D."/>
            <person name="Gibbs R."/>
        </authorList>
    </citation>
    <scope>NUCLEOTIDE SEQUENCE</scope>
    <source>
        <strain evidence="1">Sampled in the wild</strain>
    </source>
</reference>
<sequence length="188" mass="21944">METYRYFEGIFGREKSEASEKDYDFIISKDILKDEDKEYLERDLSKAEVDAMVKSLPKYKSPGIDGLPYEFYQSYWNLIGVEIFNVLHECFNEGKLDENQRTGIIVLVQKITSPKKCNEYRPITLMTTDYKILAKIIKARLKSILEDKLEKENYTISKSSNIIDILTLIRVSRKTRLVNHRAATGGRR</sequence>
<comment type="caution">
    <text evidence="1">The sequence shown here is derived from an EMBL/GenBank/DDBJ whole genome shotgun (WGS) entry which is preliminary data.</text>
</comment>
<name>A0A8K0KRS1_LADFU</name>
<protein>
    <recommendedName>
        <fullName evidence="3">Reverse transcriptase</fullName>
    </recommendedName>
</protein>
<reference evidence="1" key="1">
    <citation type="submission" date="2013-04" db="EMBL/GenBank/DDBJ databases">
        <authorList>
            <person name="Qu J."/>
            <person name="Murali S.C."/>
            <person name="Bandaranaike D."/>
            <person name="Bellair M."/>
            <person name="Blankenburg K."/>
            <person name="Chao H."/>
            <person name="Dinh H."/>
            <person name="Doddapaneni H."/>
            <person name="Downs B."/>
            <person name="Dugan-Rocha S."/>
            <person name="Elkadiri S."/>
            <person name="Gnanaolivu R.D."/>
            <person name="Hernandez B."/>
            <person name="Javaid M."/>
            <person name="Jayaseelan J.C."/>
            <person name="Lee S."/>
            <person name="Li M."/>
            <person name="Ming W."/>
            <person name="Munidasa M."/>
            <person name="Muniz J."/>
            <person name="Nguyen L."/>
            <person name="Ongeri F."/>
            <person name="Osuji N."/>
            <person name="Pu L.-L."/>
            <person name="Puazo M."/>
            <person name="Qu C."/>
            <person name="Quiroz J."/>
            <person name="Raj R."/>
            <person name="Weissenberger G."/>
            <person name="Xin Y."/>
            <person name="Zou X."/>
            <person name="Han Y."/>
            <person name="Richards S."/>
            <person name="Worley K."/>
            <person name="Muzny D."/>
            <person name="Gibbs R."/>
        </authorList>
    </citation>
    <scope>NUCLEOTIDE SEQUENCE</scope>
    <source>
        <strain evidence="1">Sampled in the wild</strain>
    </source>
</reference>
<evidence type="ECO:0008006" key="3">
    <source>
        <dbReference type="Google" id="ProtNLM"/>
    </source>
</evidence>
<dbReference type="Proteomes" id="UP000792457">
    <property type="component" value="Unassembled WGS sequence"/>
</dbReference>
<dbReference type="AlphaFoldDB" id="A0A8K0KRS1"/>
<dbReference type="EMBL" id="KZ309378">
    <property type="protein sequence ID" value="KAG8238575.1"/>
    <property type="molecule type" value="Genomic_DNA"/>
</dbReference>
<evidence type="ECO:0000313" key="1">
    <source>
        <dbReference type="EMBL" id="KAG8238575.1"/>
    </source>
</evidence>
<proteinExistence type="predicted"/>
<evidence type="ECO:0000313" key="2">
    <source>
        <dbReference type="Proteomes" id="UP000792457"/>
    </source>
</evidence>
<dbReference type="OrthoDB" id="8063529at2759"/>
<keyword evidence="2" id="KW-1185">Reference proteome</keyword>
<accession>A0A8K0KRS1</accession>
<gene>
    <name evidence="1" type="ORF">J437_LFUL018404</name>
</gene>
<dbReference type="PANTHER" id="PTHR19446">
    <property type="entry name" value="REVERSE TRANSCRIPTASES"/>
    <property type="match status" value="1"/>
</dbReference>